<evidence type="ECO:0000313" key="3">
    <source>
        <dbReference type="EMBL" id="KAJ4439339.1"/>
    </source>
</evidence>
<dbReference type="InterPro" id="IPR009003">
    <property type="entry name" value="Peptidase_S1_PA"/>
</dbReference>
<sequence>MAGLCEGGNEPAAFLKSHLHGSNKRGRGRGRDLTFQRAGRAGRPGRRLSRTATISVCGVPNRKQRIVGGHVTKVNEFPWIVALMKRGKFYCAGSLITRRHVLTAAHCVDGQLPKHLDGVHTVAADMTLRPWLLNRKRKRKLPTAQSSADSHELCAKRTHQVLCSALLDTPELTWLVFTKAALFEQEITPRTTGRHLRDELRKRSFESWCQLPHKGKGVVIYEEYPRANSWVSTKKNLSSSEYINAIKMSCNLTAVRSVPGRAFSTTRCRQPGCNETETLGHVLGFCRKGELLRNNRHHRVRGAIACLLRNNGWEVHEEVHCISEDDSHRRADIIAINRQQQKAIIIDPTIRMERDLNQAHQSLMLAGNEFQSLGRAIVKEDEYEEVRWDGIVSIVSWRERVFRLWWEERFLDSRLDDKRFSTE</sequence>
<dbReference type="PANTHER" id="PTHR24252">
    <property type="entry name" value="ACROSIN-RELATED"/>
    <property type="match status" value="1"/>
</dbReference>
<dbReference type="PROSITE" id="PS00134">
    <property type="entry name" value="TRYPSIN_HIS"/>
    <property type="match status" value="1"/>
</dbReference>
<name>A0ABQ8SZV3_PERAM</name>
<accession>A0ABQ8SZV3</accession>
<proteinExistence type="predicted"/>
<feature type="domain" description="Peptidase S1" evidence="2">
    <location>
        <begin position="66"/>
        <end position="403"/>
    </location>
</feature>
<evidence type="ECO:0000313" key="4">
    <source>
        <dbReference type="Proteomes" id="UP001148838"/>
    </source>
</evidence>
<dbReference type="EMBL" id="JAJSOF020000017">
    <property type="protein sequence ID" value="KAJ4439339.1"/>
    <property type="molecule type" value="Genomic_DNA"/>
</dbReference>
<dbReference type="InterPro" id="IPR001254">
    <property type="entry name" value="Trypsin_dom"/>
</dbReference>
<dbReference type="Proteomes" id="UP001148838">
    <property type="component" value="Unassembled WGS sequence"/>
</dbReference>
<keyword evidence="4" id="KW-1185">Reference proteome</keyword>
<reference evidence="3 4" key="1">
    <citation type="journal article" date="2022" name="Allergy">
        <title>Genome assembly and annotation of Periplaneta americana reveal a comprehensive cockroach allergen profile.</title>
        <authorList>
            <person name="Wang L."/>
            <person name="Xiong Q."/>
            <person name="Saelim N."/>
            <person name="Wang L."/>
            <person name="Nong W."/>
            <person name="Wan A.T."/>
            <person name="Shi M."/>
            <person name="Liu X."/>
            <person name="Cao Q."/>
            <person name="Hui J.H.L."/>
            <person name="Sookrung N."/>
            <person name="Leung T.F."/>
            <person name="Tungtrongchitr A."/>
            <person name="Tsui S.K.W."/>
        </authorList>
    </citation>
    <scope>NUCLEOTIDE SEQUENCE [LARGE SCALE GENOMIC DNA]</scope>
    <source>
        <strain evidence="3">PWHHKU_190912</strain>
    </source>
</reference>
<dbReference type="Gene3D" id="2.40.10.10">
    <property type="entry name" value="Trypsin-like serine proteases"/>
    <property type="match status" value="1"/>
</dbReference>
<dbReference type="InterPro" id="IPR018114">
    <property type="entry name" value="TRYPSIN_HIS"/>
</dbReference>
<protein>
    <recommendedName>
        <fullName evidence="2">Peptidase S1 domain-containing protein</fullName>
    </recommendedName>
</protein>
<dbReference type="Pfam" id="PF00089">
    <property type="entry name" value="Trypsin"/>
    <property type="match status" value="1"/>
</dbReference>
<dbReference type="PANTHER" id="PTHR24252:SF7">
    <property type="entry name" value="HYALIN"/>
    <property type="match status" value="1"/>
</dbReference>
<keyword evidence="1" id="KW-1015">Disulfide bond</keyword>
<organism evidence="3 4">
    <name type="scientific">Periplaneta americana</name>
    <name type="common">American cockroach</name>
    <name type="synonym">Blatta americana</name>
    <dbReference type="NCBI Taxonomy" id="6978"/>
    <lineage>
        <taxon>Eukaryota</taxon>
        <taxon>Metazoa</taxon>
        <taxon>Ecdysozoa</taxon>
        <taxon>Arthropoda</taxon>
        <taxon>Hexapoda</taxon>
        <taxon>Insecta</taxon>
        <taxon>Pterygota</taxon>
        <taxon>Neoptera</taxon>
        <taxon>Polyneoptera</taxon>
        <taxon>Dictyoptera</taxon>
        <taxon>Blattodea</taxon>
        <taxon>Blattoidea</taxon>
        <taxon>Blattidae</taxon>
        <taxon>Blattinae</taxon>
        <taxon>Periplaneta</taxon>
    </lineage>
</organism>
<comment type="caution">
    <text evidence="3">The sequence shown here is derived from an EMBL/GenBank/DDBJ whole genome shotgun (WGS) entry which is preliminary data.</text>
</comment>
<evidence type="ECO:0000256" key="1">
    <source>
        <dbReference type="ARBA" id="ARBA00023157"/>
    </source>
</evidence>
<dbReference type="SUPFAM" id="SSF50494">
    <property type="entry name" value="Trypsin-like serine proteases"/>
    <property type="match status" value="1"/>
</dbReference>
<gene>
    <name evidence="3" type="ORF">ANN_07461</name>
</gene>
<dbReference type="PROSITE" id="PS50240">
    <property type="entry name" value="TRYPSIN_DOM"/>
    <property type="match status" value="1"/>
</dbReference>
<dbReference type="InterPro" id="IPR043504">
    <property type="entry name" value="Peptidase_S1_PA_chymotrypsin"/>
</dbReference>
<evidence type="ECO:0000259" key="2">
    <source>
        <dbReference type="PROSITE" id="PS50240"/>
    </source>
</evidence>